<name>L2GYN6_VAVCU</name>
<evidence type="ECO:0008006" key="8">
    <source>
        <dbReference type="Google" id="ProtNLM"/>
    </source>
</evidence>
<dbReference type="GO" id="GO:0030490">
    <property type="term" value="P:maturation of SSU-rRNA"/>
    <property type="evidence" value="ECO:0007669"/>
    <property type="project" value="TreeGrafter"/>
</dbReference>
<dbReference type="GeneID" id="19878146"/>
<dbReference type="InParanoid" id="L2GYN6"/>
<keyword evidence="3" id="KW-0378">Hydrolase</keyword>
<dbReference type="InterPro" id="IPR033411">
    <property type="entry name" value="Ribonuclease_PIN"/>
</dbReference>
<dbReference type="Pfam" id="PF08772">
    <property type="entry name" value="Zn_ribbon_NOB1"/>
    <property type="match status" value="1"/>
</dbReference>
<dbReference type="OrthoDB" id="446759at2759"/>
<dbReference type="STRING" id="948595.L2GYN6"/>
<dbReference type="Proteomes" id="UP000011081">
    <property type="component" value="Unassembled WGS sequence"/>
</dbReference>
<keyword evidence="1" id="KW-0540">Nuclease</keyword>
<dbReference type="InterPro" id="IPR039907">
    <property type="entry name" value="NOB1"/>
</dbReference>
<dbReference type="InterPro" id="IPR036283">
    <property type="entry name" value="NOB1_Zf-like_sf"/>
</dbReference>
<dbReference type="GO" id="GO:0004521">
    <property type="term" value="F:RNA endonuclease activity"/>
    <property type="evidence" value="ECO:0007669"/>
    <property type="project" value="TreeGrafter"/>
</dbReference>
<sequence length="220" mass="25846">MIAVIDTNIIIQRKLSEYEFEKGFITPAVLVEVRGEDLNNYLDLYTHKIELVQPDELYLEKVYGLQKEKNLLLSKADMEVVALTLQLNESFERERLNGWITRENINERVECLSLDNGVQQCLRLFKRTDGGAVDERNFMFRCVSCFTLFDNKLDFCKRCASHLISRVSVKKENGKIKVFLKKGFRLKKPLLKDKYGNLLRSEDQNAYKRHVKERNKTMQN</sequence>
<evidence type="ECO:0000256" key="3">
    <source>
        <dbReference type="ARBA" id="ARBA00022801"/>
    </source>
</evidence>
<gene>
    <name evidence="6" type="ORF">VCUG_00256</name>
</gene>
<protein>
    <recommendedName>
        <fullName evidence="8">PIN domain-containing protein</fullName>
    </recommendedName>
</protein>
<organism evidence="6 7">
    <name type="scientific">Vavraia culicis (isolate floridensis)</name>
    <name type="common">Microsporidian parasite</name>
    <dbReference type="NCBI Taxonomy" id="948595"/>
    <lineage>
        <taxon>Eukaryota</taxon>
        <taxon>Fungi</taxon>
        <taxon>Fungi incertae sedis</taxon>
        <taxon>Microsporidia</taxon>
        <taxon>Pleistophoridae</taxon>
        <taxon>Vavraia</taxon>
    </lineage>
</organism>
<dbReference type="Gene3D" id="3.40.50.1010">
    <property type="entry name" value="5'-nuclease"/>
    <property type="match status" value="1"/>
</dbReference>
<feature type="domain" description="Ribonuclease PIN" evidence="5">
    <location>
        <begin position="4"/>
        <end position="87"/>
    </location>
</feature>
<dbReference type="OMA" id="LDFCKKC"/>
<dbReference type="VEuPathDB" id="MicrosporidiaDB:VCUG_00256"/>
<dbReference type="AlphaFoldDB" id="L2GYN6"/>
<dbReference type="EMBL" id="GL877406">
    <property type="protein sequence ID" value="ELA48215.1"/>
    <property type="molecule type" value="Genomic_DNA"/>
</dbReference>
<evidence type="ECO:0000313" key="7">
    <source>
        <dbReference type="Proteomes" id="UP000011081"/>
    </source>
</evidence>
<dbReference type="PANTHER" id="PTHR12814:SF2">
    <property type="entry name" value="RNA-BINDING PROTEIN NOB1"/>
    <property type="match status" value="1"/>
</dbReference>
<dbReference type="SUPFAM" id="SSF144206">
    <property type="entry name" value="NOB1 zinc finger-like"/>
    <property type="match status" value="1"/>
</dbReference>
<keyword evidence="7" id="KW-1185">Reference proteome</keyword>
<evidence type="ECO:0000313" key="6">
    <source>
        <dbReference type="EMBL" id="ELA48215.1"/>
    </source>
</evidence>
<reference evidence="7" key="1">
    <citation type="submission" date="2011-03" db="EMBL/GenBank/DDBJ databases">
        <title>The genome sequence of Vavraia culicis strain floridensis.</title>
        <authorList>
            <consortium name="The Broad Institute Genome Sequencing Platform"/>
            <person name="Cuomo C."/>
            <person name="Becnel J."/>
            <person name="Sanscrainte N."/>
            <person name="Young S.K."/>
            <person name="Zeng Q."/>
            <person name="Gargeya S."/>
            <person name="Fitzgerald M."/>
            <person name="Haas B."/>
            <person name="Abouelleil A."/>
            <person name="Alvarado L."/>
            <person name="Arachchi H.M."/>
            <person name="Berlin A."/>
            <person name="Chapman S.B."/>
            <person name="Gearin G."/>
            <person name="Goldberg J."/>
            <person name="Griggs A."/>
            <person name="Gujja S."/>
            <person name="Hansen M."/>
            <person name="Heiman D."/>
            <person name="Howarth C."/>
            <person name="Larimer J."/>
            <person name="Lui A."/>
            <person name="MacDonald P.J.P."/>
            <person name="McCowen C."/>
            <person name="Montmayeur A."/>
            <person name="Murphy C."/>
            <person name="Neiman D."/>
            <person name="Pearson M."/>
            <person name="Priest M."/>
            <person name="Roberts A."/>
            <person name="Saif S."/>
            <person name="Shea T."/>
            <person name="Sisk P."/>
            <person name="Stolte C."/>
            <person name="Sykes S."/>
            <person name="Wortman J."/>
            <person name="Nusbaum C."/>
            <person name="Birren B."/>
        </authorList>
    </citation>
    <scope>NUCLEOTIDE SEQUENCE [LARGE SCALE GENOMIC DNA]</scope>
    <source>
        <strain evidence="7">floridensis</strain>
    </source>
</reference>
<dbReference type="GO" id="GO:0046872">
    <property type="term" value="F:metal ion binding"/>
    <property type="evidence" value="ECO:0007669"/>
    <property type="project" value="UniProtKB-KW"/>
</dbReference>
<dbReference type="Pfam" id="PF17146">
    <property type="entry name" value="PIN_6"/>
    <property type="match status" value="1"/>
</dbReference>
<accession>L2GYN6</accession>
<evidence type="ECO:0000259" key="4">
    <source>
        <dbReference type="Pfam" id="PF08772"/>
    </source>
</evidence>
<proteinExistence type="predicted"/>
<evidence type="ECO:0000256" key="1">
    <source>
        <dbReference type="ARBA" id="ARBA00022722"/>
    </source>
</evidence>
<dbReference type="HOGENOM" id="CLU_106416_0_0_1"/>
<feature type="domain" description="Nin one binding (NOB1) Zn-ribbon-like" evidence="4">
    <location>
        <begin position="136"/>
        <end position="187"/>
    </location>
</feature>
<evidence type="ECO:0000256" key="2">
    <source>
        <dbReference type="ARBA" id="ARBA00022723"/>
    </source>
</evidence>
<dbReference type="PANTHER" id="PTHR12814">
    <property type="entry name" value="RNA-BINDING PROTEIN NOB1"/>
    <property type="match status" value="1"/>
</dbReference>
<dbReference type="RefSeq" id="XP_008073277.1">
    <property type="nucleotide sequence ID" value="XM_008075086.1"/>
</dbReference>
<dbReference type="GO" id="GO:0030688">
    <property type="term" value="C:preribosome, small subunit precursor"/>
    <property type="evidence" value="ECO:0007669"/>
    <property type="project" value="TreeGrafter"/>
</dbReference>
<keyword evidence="2" id="KW-0479">Metal-binding</keyword>
<dbReference type="GO" id="GO:0016787">
    <property type="term" value="F:hydrolase activity"/>
    <property type="evidence" value="ECO:0007669"/>
    <property type="project" value="UniProtKB-KW"/>
</dbReference>
<dbReference type="Gene3D" id="6.20.210.10">
    <property type="entry name" value="Nin one binding (NOB1), Zn-ribbon-like"/>
    <property type="match status" value="1"/>
</dbReference>
<dbReference type="InterPro" id="IPR014881">
    <property type="entry name" value="NOB1_Zn-bd"/>
</dbReference>
<evidence type="ECO:0000259" key="5">
    <source>
        <dbReference type="Pfam" id="PF17146"/>
    </source>
</evidence>